<reference evidence="1" key="1">
    <citation type="journal article" date="2014" name="Int. J. Syst. Evol. Microbiol.">
        <title>Complete genome sequence of Corynebacterium casei LMG S-19264T (=DSM 44701T), isolated from a smear-ripened cheese.</title>
        <authorList>
            <consortium name="US DOE Joint Genome Institute (JGI-PGF)"/>
            <person name="Walter F."/>
            <person name="Albersmeier A."/>
            <person name="Kalinowski J."/>
            <person name="Ruckert C."/>
        </authorList>
    </citation>
    <scope>NUCLEOTIDE SEQUENCE</scope>
    <source>
        <strain evidence="1">NBRC 101628</strain>
    </source>
</reference>
<reference evidence="1" key="2">
    <citation type="submission" date="2023-01" db="EMBL/GenBank/DDBJ databases">
        <title>Draft genome sequence of Paraferrimonas sedimenticola strain NBRC 101628.</title>
        <authorList>
            <person name="Sun Q."/>
            <person name="Mori K."/>
        </authorList>
    </citation>
    <scope>NUCLEOTIDE SEQUENCE</scope>
    <source>
        <strain evidence="1">NBRC 101628</strain>
    </source>
</reference>
<dbReference type="EMBL" id="BSNC01000005">
    <property type="protein sequence ID" value="GLP96976.1"/>
    <property type="molecule type" value="Genomic_DNA"/>
</dbReference>
<accession>A0AA37RXJ7</accession>
<dbReference type="AlphaFoldDB" id="A0AA37RXJ7"/>
<dbReference type="RefSeq" id="WP_095504283.1">
    <property type="nucleotide sequence ID" value="NZ_BSNC01000005.1"/>
</dbReference>
<dbReference type="Proteomes" id="UP001161422">
    <property type="component" value="Unassembled WGS sequence"/>
</dbReference>
<gene>
    <name evidence="1" type="ORF">GCM10007895_22820</name>
</gene>
<evidence type="ECO:0000313" key="2">
    <source>
        <dbReference type="Proteomes" id="UP001161422"/>
    </source>
</evidence>
<protein>
    <submittedName>
        <fullName evidence="1">Uncharacterized protein</fullName>
    </submittedName>
</protein>
<sequence>MKVLQSIGKAFLTLIGVLVLVALLAAASGYVVYNKVGSNNRNFDLTLKAIFKPESEPTRNLEVKTMAVRRDEDIAFFNMSDGRKYVAKPSTYRDAHGTTEYHDFELDRPMRVKLYFEKFLNMYICYTAHTMAMKTGEWREDYTCFEVIEVIKPKD</sequence>
<keyword evidence="2" id="KW-1185">Reference proteome</keyword>
<proteinExistence type="predicted"/>
<comment type="caution">
    <text evidence="1">The sequence shown here is derived from an EMBL/GenBank/DDBJ whole genome shotgun (WGS) entry which is preliminary data.</text>
</comment>
<organism evidence="1 2">
    <name type="scientific">Paraferrimonas sedimenticola</name>
    <dbReference type="NCBI Taxonomy" id="375674"/>
    <lineage>
        <taxon>Bacteria</taxon>
        <taxon>Pseudomonadati</taxon>
        <taxon>Pseudomonadota</taxon>
        <taxon>Gammaproteobacteria</taxon>
        <taxon>Alteromonadales</taxon>
        <taxon>Ferrimonadaceae</taxon>
        <taxon>Paraferrimonas</taxon>
    </lineage>
</organism>
<evidence type="ECO:0000313" key="1">
    <source>
        <dbReference type="EMBL" id="GLP96976.1"/>
    </source>
</evidence>
<name>A0AA37RXJ7_9GAMM</name>